<dbReference type="PANTHER" id="PTHR13174">
    <property type="entry name" value="D-GLUCURONYL C5-EPIMERASE"/>
    <property type="match status" value="1"/>
</dbReference>
<feature type="domain" description="D-glucuronyl C5-epimerase C-terminal" evidence="2">
    <location>
        <begin position="181"/>
        <end position="356"/>
    </location>
</feature>
<organism evidence="3 4">
    <name type="scientific">Metapseudomonas boanensis</name>
    <dbReference type="NCBI Taxonomy" id="2822138"/>
    <lineage>
        <taxon>Bacteria</taxon>
        <taxon>Pseudomonadati</taxon>
        <taxon>Pseudomonadota</taxon>
        <taxon>Gammaproteobacteria</taxon>
        <taxon>Pseudomonadales</taxon>
        <taxon>Pseudomonadaceae</taxon>
        <taxon>Metapseudomonas</taxon>
    </lineage>
</organism>
<dbReference type="PANTHER" id="PTHR13174:SF3">
    <property type="entry name" value="D-GLUCURONYL C5-EPIMERASE"/>
    <property type="match status" value="1"/>
</dbReference>
<name>A0ABS5XH45_9GAMM</name>
<dbReference type="EMBL" id="JAGTIS010000004">
    <property type="protein sequence ID" value="MBT8766476.1"/>
    <property type="molecule type" value="Genomic_DNA"/>
</dbReference>
<dbReference type="RefSeq" id="WP_215373429.1">
    <property type="nucleotide sequence ID" value="NZ_JAGTIS010000004.1"/>
</dbReference>
<evidence type="ECO:0000256" key="1">
    <source>
        <dbReference type="SAM" id="SignalP"/>
    </source>
</evidence>
<dbReference type="InterPro" id="IPR039721">
    <property type="entry name" value="C5-epimerase"/>
</dbReference>
<comment type="caution">
    <text evidence="3">The sequence shown here is derived from an EMBL/GenBank/DDBJ whole genome shotgun (WGS) entry which is preliminary data.</text>
</comment>
<gene>
    <name evidence="3" type="ORF">J7302_10080</name>
</gene>
<feature type="signal peptide" evidence="1">
    <location>
        <begin position="1"/>
        <end position="27"/>
    </location>
</feature>
<evidence type="ECO:0000259" key="2">
    <source>
        <dbReference type="Pfam" id="PF06662"/>
    </source>
</evidence>
<evidence type="ECO:0000313" key="4">
    <source>
        <dbReference type="Proteomes" id="UP001519667"/>
    </source>
</evidence>
<keyword evidence="1" id="KW-0732">Signal</keyword>
<dbReference type="InterPro" id="IPR008928">
    <property type="entry name" value="6-hairpin_glycosidase_sf"/>
</dbReference>
<sequence>MRKTLVSFKGCIAVAILAMTVSSGSVASPIPLGAEVLNDKIAVDIARVTLLKEKSGKKFSAEELDDRSAQVKSWLASVGGNVWYKGYLEKFGYPTRVEEMKTSTLIGLKDKTLGNYYIHSPLISTASVTTMNCNGPNFATSVTQKAFCALGNWDSARAFNDSEALVKFRELAKLFLDTQKDGKWEWGFDVPARNQKAPWISGLSQSLGISILLREYQLSADPAYLEAARKALLWMEKPISDGGIAVRKSNGVWYEEYPDANDPSHVLNGHMWALFGIWDFYRVTGDEGAKKMFDEGISIMKYEIDRYDVGYWSVYAQTNRTDMVNGAYQQFIIEQLRVLYAISGVQEFEEIADRWSLSMTKDSMFVQNAAAEFMKANPLKKAPASP</sequence>
<evidence type="ECO:0000313" key="3">
    <source>
        <dbReference type="EMBL" id="MBT8766476.1"/>
    </source>
</evidence>
<proteinExistence type="predicted"/>
<dbReference type="Pfam" id="PF06662">
    <property type="entry name" value="C5-epim_C"/>
    <property type="match status" value="1"/>
</dbReference>
<keyword evidence="4" id="KW-1185">Reference proteome</keyword>
<reference evidence="3 4" key="1">
    <citation type="submission" date="2021-04" db="EMBL/GenBank/DDBJ databases">
        <title>Pseudomonas boanensis sp. nov., a bacterium isolated from river water used for household purposes in Boane District, Mozambique.</title>
        <authorList>
            <person name="Nicklasson M."/>
            <person name="Martin-Rodriguez A.J."/>
            <person name="Thorell K."/>
            <person name="Neves L."/>
            <person name="Mussagy A."/>
            <person name="Rydberg H.A."/>
            <person name="Hernroth B."/>
            <person name="Svensson-Stadler L."/>
            <person name="Sjoling A."/>
        </authorList>
    </citation>
    <scope>NUCLEOTIDE SEQUENCE [LARGE SCALE GENOMIC DNA]</scope>
    <source>
        <strain evidence="3 4">DB1</strain>
    </source>
</reference>
<accession>A0ABS5XH45</accession>
<protein>
    <recommendedName>
        <fullName evidence="2">D-glucuronyl C5-epimerase C-terminal domain-containing protein</fullName>
    </recommendedName>
</protein>
<dbReference type="Proteomes" id="UP001519667">
    <property type="component" value="Unassembled WGS sequence"/>
</dbReference>
<feature type="chain" id="PRO_5045206336" description="D-glucuronyl C5-epimerase C-terminal domain-containing protein" evidence="1">
    <location>
        <begin position="28"/>
        <end position="386"/>
    </location>
</feature>
<dbReference type="SUPFAM" id="SSF48208">
    <property type="entry name" value="Six-hairpin glycosidases"/>
    <property type="match status" value="1"/>
</dbReference>
<dbReference type="InterPro" id="IPR010598">
    <property type="entry name" value="C5-epim_C"/>
</dbReference>